<sequence length="374" mass="42704">MPLSRMRNTQHKVYIPTSARENQYLMAKIPLTDELLAKYSNLIDENNNVPYEKLYQKLSEIFFNITSQLAIENAQFIANDKFARVRFSPEKVVSQTKQQVLFLYNPKYHTSQNSFYNGQNKAKKITLVFLSSGEDIRVQSAKFHRLAAQAISEFTTEIALDTSLCRVSDHQHLTYDLFAKSKGVEGSQAHKFRAISERYMADEYTLPQNTDALTYAVVDFPINHRVRSLATPDENEYERYNPLYNLIADAFIQSAKQHNLHNGAIIANGLVPIVRKGEDENVITNGELLMLGYNPTHTSGGYTCKWDSAKLVDTAQLIFVASELDKNAHGYGKFVNKIEQALRDFSEKLNMIVEQEELLVRLHQHIAFSLPEKA</sequence>
<gene>
    <name evidence="1" type="ORF">GCM10009111_21990</name>
</gene>
<keyword evidence="2" id="KW-1185">Reference proteome</keyword>
<dbReference type="InterPro" id="IPR021433">
    <property type="entry name" value="DUF3083"/>
</dbReference>
<organism evidence="1 2">
    <name type="scientific">Colwellia asteriadis</name>
    <dbReference type="NCBI Taxonomy" id="517723"/>
    <lineage>
        <taxon>Bacteria</taxon>
        <taxon>Pseudomonadati</taxon>
        <taxon>Pseudomonadota</taxon>
        <taxon>Gammaproteobacteria</taxon>
        <taxon>Alteromonadales</taxon>
        <taxon>Colwelliaceae</taxon>
        <taxon>Colwellia</taxon>
    </lineage>
</organism>
<dbReference type="Pfam" id="PF11281">
    <property type="entry name" value="DUF3083"/>
    <property type="match status" value="1"/>
</dbReference>
<evidence type="ECO:0000313" key="2">
    <source>
        <dbReference type="Proteomes" id="UP001500021"/>
    </source>
</evidence>
<dbReference type="RefSeq" id="WP_343817459.1">
    <property type="nucleotide sequence ID" value="NZ_BAAAFA010000007.1"/>
</dbReference>
<accession>A0ABN1L8Q2</accession>
<reference evidence="1 2" key="1">
    <citation type="journal article" date="2019" name="Int. J. Syst. Evol. Microbiol.">
        <title>The Global Catalogue of Microorganisms (GCM) 10K type strain sequencing project: providing services to taxonomists for standard genome sequencing and annotation.</title>
        <authorList>
            <consortium name="The Broad Institute Genomics Platform"/>
            <consortium name="The Broad Institute Genome Sequencing Center for Infectious Disease"/>
            <person name="Wu L."/>
            <person name="Ma J."/>
        </authorList>
    </citation>
    <scope>NUCLEOTIDE SEQUENCE [LARGE SCALE GENOMIC DNA]</scope>
    <source>
        <strain evidence="1 2">JCM 15608</strain>
    </source>
</reference>
<name>A0ABN1L8Q2_9GAMM</name>
<protein>
    <submittedName>
        <fullName evidence="1">DUF3083 family protein</fullName>
    </submittedName>
</protein>
<proteinExistence type="predicted"/>
<dbReference type="EMBL" id="BAAAFA010000007">
    <property type="protein sequence ID" value="GAA0818806.1"/>
    <property type="molecule type" value="Genomic_DNA"/>
</dbReference>
<evidence type="ECO:0000313" key="1">
    <source>
        <dbReference type="EMBL" id="GAA0818806.1"/>
    </source>
</evidence>
<dbReference type="Proteomes" id="UP001500021">
    <property type="component" value="Unassembled WGS sequence"/>
</dbReference>
<comment type="caution">
    <text evidence="1">The sequence shown here is derived from an EMBL/GenBank/DDBJ whole genome shotgun (WGS) entry which is preliminary data.</text>
</comment>